<reference evidence="1" key="1">
    <citation type="submission" date="2021-01" db="EMBL/GenBank/DDBJ databases">
        <authorList>
            <consortium name="Genoscope - CEA"/>
            <person name="William W."/>
        </authorList>
    </citation>
    <scope>NUCLEOTIDE SEQUENCE</scope>
</reference>
<sequence length="419" mass="50734">MDYFNYISIIAKLVYNKIAFKDYQKWNIKPFYKAVIYFNNDKSFEDYIQSNSQTDLKAICTFSNYHISSLNKNVLNFLKKIVITVKQQIFLISQKQKYKWNVTQMSFQFNWQEYQILIHIIFLLMKIQDIPRKCYENLKNKITQYYFDFLTQTITVCTSNKQCYHKYIIEQNIFSDISQYLQFCSDSHDGLFQQKNILISQFYDLKNFLISSMIQTQSLSSFLENGVFPHHFQAERQPFLGAPFNNSLQKRIFSWISPRFNFLKIFFQFYVYDYLNLFETKMLDDYLNEQDMQNFYLLVQGNEPECYIEESLNKYSLLQQNIFKLQQINIIIQGQTNQRLQIFTINELLNIKFHFIKGSNNRFFNTLFKLKMAIDIKIGEYYNYNAIQSIQENLYPQLTFNCNHKLLSFIIRYIYCYVY</sequence>
<gene>
    <name evidence="1" type="ORF">PPENT_87.1.T0370003</name>
</gene>
<dbReference type="Proteomes" id="UP000689195">
    <property type="component" value="Unassembled WGS sequence"/>
</dbReference>
<accession>A0A8S1U9A9</accession>
<evidence type="ECO:0000313" key="1">
    <source>
        <dbReference type="EMBL" id="CAD8161751.1"/>
    </source>
</evidence>
<evidence type="ECO:0000313" key="2">
    <source>
        <dbReference type="Proteomes" id="UP000689195"/>
    </source>
</evidence>
<protein>
    <submittedName>
        <fullName evidence="1">Uncharacterized protein</fullName>
    </submittedName>
</protein>
<proteinExistence type="predicted"/>
<organism evidence="1 2">
    <name type="scientific">Paramecium pentaurelia</name>
    <dbReference type="NCBI Taxonomy" id="43138"/>
    <lineage>
        <taxon>Eukaryota</taxon>
        <taxon>Sar</taxon>
        <taxon>Alveolata</taxon>
        <taxon>Ciliophora</taxon>
        <taxon>Intramacronucleata</taxon>
        <taxon>Oligohymenophorea</taxon>
        <taxon>Peniculida</taxon>
        <taxon>Parameciidae</taxon>
        <taxon>Paramecium</taxon>
    </lineage>
</organism>
<dbReference type="AlphaFoldDB" id="A0A8S1U9A9"/>
<keyword evidence="2" id="KW-1185">Reference proteome</keyword>
<comment type="caution">
    <text evidence="1">The sequence shown here is derived from an EMBL/GenBank/DDBJ whole genome shotgun (WGS) entry which is preliminary data.</text>
</comment>
<dbReference type="EMBL" id="CAJJDO010000037">
    <property type="protein sequence ID" value="CAD8161751.1"/>
    <property type="molecule type" value="Genomic_DNA"/>
</dbReference>
<name>A0A8S1U9A9_9CILI</name>